<feature type="signal peptide" evidence="1">
    <location>
        <begin position="1"/>
        <end position="19"/>
    </location>
</feature>
<evidence type="ECO:0000256" key="1">
    <source>
        <dbReference type="SAM" id="SignalP"/>
    </source>
</evidence>
<keyword evidence="1" id="KW-0732">Signal</keyword>
<dbReference type="AlphaFoldDB" id="A0AAT9FML2"/>
<gene>
    <name evidence="3" type="ORF">NT6N_22390</name>
</gene>
<organism evidence="3">
    <name type="scientific">Oceaniferula spumae</name>
    <dbReference type="NCBI Taxonomy" id="2979115"/>
    <lineage>
        <taxon>Bacteria</taxon>
        <taxon>Pseudomonadati</taxon>
        <taxon>Verrucomicrobiota</taxon>
        <taxon>Verrucomicrobiia</taxon>
        <taxon>Verrucomicrobiales</taxon>
        <taxon>Verrucomicrobiaceae</taxon>
        <taxon>Oceaniferula</taxon>
    </lineage>
</organism>
<reference evidence="3" key="1">
    <citation type="submission" date="2024-07" db="EMBL/GenBank/DDBJ databases">
        <title>Complete genome sequence of Verrucomicrobiaceae bacterium NT6N.</title>
        <authorList>
            <person name="Huang C."/>
            <person name="Takami H."/>
            <person name="Hamasaki K."/>
        </authorList>
    </citation>
    <scope>NUCLEOTIDE SEQUENCE</scope>
    <source>
        <strain evidence="3">NT6N</strain>
    </source>
</reference>
<evidence type="ECO:0000259" key="2">
    <source>
        <dbReference type="Pfam" id="PF07589"/>
    </source>
</evidence>
<feature type="chain" id="PRO_5043792849" description="Ice-binding protein C-terminal domain-containing protein" evidence="1">
    <location>
        <begin position="20"/>
        <end position="248"/>
    </location>
</feature>
<dbReference type="KEGG" id="osu:NT6N_22390"/>
<dbReference type="NCBIfam" id="TIGR02595">
    <property type="entry name" value="PEP_CTERM"/>
    <property type="match status" value="1"/>
</dbReference>
<dbReference type="InterPro" id="IPR013424">
    <property type="entry name" value="Ice-binding_C"/>
</dbReference>
<feature type="domain" description="Ice-binding protein C-terminal" evidence="2">
    <location>
        <begin position="225"/>
        <end position="247"/>
    </location>
</feature>
<protein>
    <recommendedName>
        <fullName evidence="2">Ice-binding protein C-terminal domain-containing protein</fullName>
    </recommendedName>
</protein>
<sequence>MNTVIITSLAIALTSVANASVIAVNFSGRSDNGNPGATPDQLLTQSGASAGIAAGVNGTTTFTDVIASYNGVGGAGPQTILGTDGSSLDLTYTSVGTWSKSASSSRVAAAENASGDLTDGHIEGNNPTGISVTLDNINYTGTYDLYVYLGDDAGGRSASISLGGDTRSYTSQIFDGTFVDASAGGGIAGDYMLFSGLTGTSQTFQLGGVDNANRSGLLGFELVGTVPEPSSTAMLGLTGLGFILRRRR</sequence>
<accession>A0AAT9FML2</accession>
<dbReference type="Pfam" id="PF07589">
    <property type="entry name" value="PEP-CTERM"/>
    <property type="match status" value="1"/>
</dbReference>
<dbReference type="EMBL" id="AP026866">
    <property type="protein sequence ID" value="BDS07199.1"/>
    <property type="molecule type" value="Genomic_DNA"/>
</dbReference>
<evidence type="ECO:0000313" key="3">
    <source>
        <dbReference type="EMBL" id="BDS07199.1"/>
    </source>
</evidence>
<name>A0AAT9FML2_9BACT</name>
<proteinExistence type="predicted"/>